<dbReference type="InterPro" id="IPR045113">
    <property type="entry name" value="Rpb7-like"/>
</dbReference>
<evidence type="ECO:0000256" key="1">
    <source>
        <dbReference type="ARBA" id="ARBA00004123"/>
    </source>
</evidence>
<dbReference type="GO" id="GO:0005666">
    <property type="term" value="C:RNA polymerase III complex"/>
    <property type="evidence" value="ECO:0007669"/>
    <property type="project" value="TreeGrafter"/>
</dbReference>
<dbReference type="STRING" id="5217.A0A4Q1BSH0"/>
<dbReference type="PANTHER" id="PTHR12709">
    <property type="entry name" value="DNA-DIRECTED RNA POLYMERASE II, III"/>
    <property type="match status" value="1"/>
</dbReference>
<evidence type="ECO:0000256" key="3">
    <source>
        <dbReference type="ARBA" id="ARBA00022478"/>
    </source>
</evidence>
<dbReference type="InterPro" id="IPR012340">
    <property type="entry name" value="NA-bd_OB-fold"/>
</dbReference>
<dbReference type="InterPro" id="IPR036898">
    <property type="entry name" value="RNA_pol_Rpb7-like_N_sf"/>
</dbReference>
<dbReference type="VEuPathDB" id="FungiDB:TREMEDRAFT_42634"/>
<dbReference type="Pfam" id="PF08292">
    <property type="entry name" value="RNA_pol_Rbc25"/>
    <property type="match status" value="1"/>
</dbReference>
<protein>
    <submittedName>
        <fullName evidence="8">DNA-directed RNA polymerase III subunit RPC8</fullName>
    </submittedName>
</protein>
<dbReference type="EMBL" id="SDIL01000013">
    <property type="protein sequence ID" value="RXK40974.1"/>
    <property type="molecule type" value="Genomic_DNA"/>
</dbReference>
<keyword evidence="5" id="KW-0539">Nucleus</keyword>
<dbReference type="PANTHER" id="PTHR12709:SF1">
    <property type="entry name" value="DNA-DIRECTED RNA POLYMERASE III SUBUNIT RPC8"/>
    <property type="match status" value="1"/>
</dbReference>
<comment type="caution">
    <text evidence="8">The sequence shown here is derived from an EMBL/GenBank/DDBJ whole genome shotgun (WGS) entry which is preliminary data.</text>
</comment>
<dbReference type="InterPro" id="IPR005576">
    <property type="entry name" value="Rpb7-like_N"/>
</dbReference>
<keyword evidence="3 8" id="KW-0240">DNA-directed RNA polymerase</keyword>
<dbReference type="Pfam" id="PF03876">
    <property type="entry name" value="SHS2_Rpb7-N"/>
    <property type="match status" value="1"/>
</dbReference>
<dbReference type="AlphaFoldDB" id="A0A4Q1BSH0"/>
<feature type="domain" description="RNA polymerase Rpb7-like N-terminal" evidence="6">
    <location>
        <begin position="8"/>
        <end position="64"/>
    </location>
</feature>
<evidence type="ECO:0000259" key="7">
    <source>
        <dbReference type="Pfam" id="PF08292"/>
    </source>
</evidence>
<evidence type="ECO:0000256" key="4">
    <source>
        <dbReference type="ARBA" id="ARBA00023163"/>
    </source>
</evidence>
<organism evidence="8 9">
    <name type="scientific">Tremella mesenterica</name>
    <name type="common">Jelly fungus</name>
    <dbReference type="NCBI Taxonomy" id="5217"/>
    <lineage>
        <taxon>Eukaryota</taxon>
        <taxon>Fungi</taxon>
        <taxon>Dikarya</taxon>
        <taxon>Basidiomycota</taxon>
        <taxon>Agaricomycotina</taxon>
        <taxon>Tremellomycetes</taxon>
        <taxon>Tremellales</taxon>
        <taxon>Tremellaceae</taxon>
        <taxon>Tremella</taxon>
    </lineage>
</organism>
<evidence type="ECO:0000256" key="5">
    <source>
        <dbReference type="ARBA" id="ARBA00023242"/>
    </source>
</evidence>
<dbReference type="Gene3D" id="3.30.1490.120">
    <property type="entry name" value="RNA polymerase Rpb7-like, N-terminal domain"/>
    <property type="match status" value="1"/>
</dbReference>
<keyword evidence="9" id="KW-1185">Reference proteome</keyword>
<keyword evidence="4" id="KW-0804">Transcription</keyword>
<evidence type="ECO:0000313" key="8">
    <source>
        <dbReference type="EMBL" id="RXK40974.1"/>
    </source>
</evidence>
<dbReference type="GO" id="GO:0006384">
    <property type="term" value="P:transcription initiation at RNA polymerase III promoter"/>
    <property type="evidence" value="ECO:0007669"/>
    <property type="project" value="TreeGrafter"/>
</dbReference>
<comment type="similarity">
    <text evidence="2">Belongs to the eukaryotic RPB7/RPC8 RNA polymerase subunit family.</text>
</comment>
<evidence type="ECO:0000259" key="6">
    <source>
        <dbReference type="Pfam" id="PF03876"/>
    </source>
</evidence>
<gene>
    <name evidence="8" type="ORF">M231_01822</name>
</gene>
<reference evidence="8 9" key="1">
    <citation type="submission" date="2016-06" db="EMBL/GenBank/DDBJ databases">
        <title>Evolution of pathogenesis and genome organization in the Tremellales.</title>
        <authorList>
            <person name="Cuomo C."/>
            <person name="Litvintseva A."/>
            <person name="Heitman J."/>
            <person name="Chen Y."/>
            <person name="Sun S."/>
            <person name="Springer D."/>
            <person name="Dromer F."/>
            <person name="Young S."/>
            <person name="Zeng Q."/>
            <person name="Chapman S."/>
            <person name="Gujja S."/>
            <person name="Saif S."/>
            <person name="Birren B."/>
        </authorList>
    </citation>
    <scope>NUCLEOTIDE SEQUENCE [LARGE SCALE GENOMIC DNA]</scope>
    <source>
        <strain evidence="8 9">ATCC 28783</strain>
    </source>
</reference>
<dbReference type="Gene3D" id="2.40.50.140">
    <property type="entry name" value="Nucleic acid-binding proteins"/>
    <property type="match status" value="1"/>
</dbReference>
<dbReference type="FunCoup" id="A0A4Q1BSH0">
    <property type="interactions" value="406"/>
</dbReference>
<evidence type="ECO:0000256" key="2">
    <source>
        <dbReference type="ARBA" id="ARBA00009307"/>
    </source>
</evidence>
<accession>A0A4Q1BSH0</accession>
<dbReference type="InterPro" id="IPR013238">
    <property type="entry name" value="RNA_pol_III_Rbc25"/>
</dbReference>
<dbReference type="Proteomes" id="UP000289152">
    <property type="component" value="Unassembled WGS sequence"/>
</dbReference>
<feature type="domain" description="RNA polymerase III subunit Rpc25" evidence="7">
    <location>
        <begin position="83"/>
        <end position="213"/>
    </location>
</feature>
<sequence>MFILVAVKDTIPVPPKAFALPPHITIKDAINRKYSNKLVSQKGLGLSVWDILTAEDGKVTWGNGLMYYKVSFRLMLFSPFISEIIVGKVLSSSKKYIRISLGFFRDIYILPAFLPPNSAFDQDENKWFWYSDEDDRVYSQIELLNTIYTQRLYIDIGEPVRFRVDSIEWQDIRPPPPPNELGELPPQKDPIDRAGMKVLATIAESGLGVVSWWDGQEEEVVMEE</sequence>
<evidence type="ECO:0000313" key="9">
    <source>
        <dbReference type="Proteomes" id="UP000289152"/>
    </source>
</evidence>
<dbReference type="InParanoid" id="A0A4Q1BSH0"/>
<dbReference type="SUPFAM" id="SSF50249">
    <property type="entry name" value="Nucleic acid-binding proteins"/>
    <property type="match status" value="1"/>
</dbReference>
<dbReference type="OrthoDB" id="10256606at2759"/>
<proteinExistence type="inferred from homology"/>
<comment type="subcellular location">
    <subcellularLocation>
        <location evidence="1">Nucleus</location>
    </subcellularLocation>
</comment>
<name>A0A4Q1BSH0_TREME</name>
<dbReference type="SUPFAM" id="SSF88798">
    <property type="entry name" value="N-terminal, heterodimerisation domain of RBP7 (RpoE)"/>
    <property type="match status" value="1"/>
</dbReference>